<gene>
    <name evidence="3" type="ORF">SAMN04244579_01150</name>
</gene>
<dbReference type="Pfam" id="PF13808">
    <property type="entry name" value="DDE_Tnp_1_assoc"/>
    <property type="match status" value="1"/>
</dbReference>
<evidence type="ECO:0000259" key="1">
    <source>
        <dbReference type="Pfam" id="PF01609"/>
    </source>
</evidence>
<feature type="domain" description="H repeat-associated protein N-terminal" evidence="2">
    <location>
        <begin position="10"/>
        <end position="96"/>
    </location>
</feature>
<dbReference type="InterPro" id="IPR051698">
    <property type="entry name" value="Transposase_11-like"/>
</dbReference>
<name>A0A1H6RJD3_9GAMM</name>
<sequence>MHSLPMPITDVFVALADPRQTNKVQHSLAETLTVAVCGILVGTDTFEEIQAWAQEKQPWLRRYLELPNGIPSHDTFARLFALIQPQAFESAFRRWVEAVLPALSPQVVALDGKTSRRTAKAGEAALHLVSAFATDAGLILGQQATAAKSNEKTAIPELLATLALEGCVVTIDAMGTQPGIAQAIRKQKADYVLAVKGNQPRLLESIKDFFETFRKHAPERTPHGFCETLEKGHGRLEIRRCYVFDELACLAHPERWPDLGCFAVIESERHLQGKVSHERRYYISSLAPDAERLASAIRQHWGIENRVHWCLDVVFADDQMRARTAHAAHNLATLKRLTLNLLRLDPSQRKGSLKTRRLIANTSDDYRAELLGLKCEGLASCDCPVDRRVRFVPRVRHRCWARGDGLTFGAAWTA</sequence>
<proteinExistence type="predicted"/>
<dbReference type="Pfam" id="PF01609">
    <property type="entry name" value="DDE_Tnp_1"/>
    <property type="match status" value="1"/>
</dbReference>
<dbReference type="STRING" id="170623.SAMN04244579_01150"/>
<dbReference type="GO" id="GO:0003677">
    <property type="term" value="F:DNA binding"/>
    <property type="evidence" value="ECO:0007669"/>
    <property type="project" value="InterPro"/>
</dbReference>
<dbReference type="Proteomes" id="UP000199005">
    <property type="component" value="Unassembled WGS sequence"/>
</dbReference>
<accession>A0A1H6RJD3</accession>
<protein>
    <submittedName>
        <fullName evidence="3">Predicted transposase YbfD/YdcC associated with H repeats</fullName>
    </submittedName>
</protein>
<dbReference type="GO" id="GO:0006313">
    <property type="term" value="P:DNA transposition"/>
    <property type="evidence" value="ECO:0007669"/>
    <property type="project" value="InterPro"/>
</dbReference>
<dbReference type="EMBL" id="FNYO01000009">
    <property type="protein sequence ID" value="SEI55863.1"/>
    <property type="molecule type" value="Genomic_DNA"/>
</dbReference>
<dbReference type="InterPro" id="IPR032806">
    <property type="entry name" value="YbfD_N"/>
</dbReference>
<reference evidence="3 4" key="1">
    <citation type="submission" date="2016-10" db="EMBL/GenBank/DDBJ databases">
        <authorList>
            <person name="de Groot N.N."/>
        </authorList>
    </citation>
    <scope>NUCLEOTIDE SEQUENCE [LARGE SCALE GENOMIC DNA]</scope>
    <source>
        <strain evidence="3 4">DSM 1041</strain>
    </source>
</reference>
<dbReference type="PANTHER" id="PTHR30298:SF0">
    <property type="entry name" value="PROTEIN YBFL-RELATED"/>
    <property type="match status" value="1"/>
</dbReference>
<evidence type="ECO:0000313" key="3">
    <source>
        <dbReference type="EMBL" id="SEI55863.1"/>
    </source>
</evidence>
<evidence type="ECO:0000313" key="4">
    <source>
        <dbReference type="Proteomes" id="UP000199005"/>
    </source>
</evidence>
<dbReference type="GO" id="GO:0004803">
    <property type="term" value="F:transposase activity"/>
    <property type="evidence" value="ECO:0007669"/>
    <property type="project" value="InterPro"/>
</dbReference>
<dbReference type="InterPro" id="IPR002559">
    <property type="entry name" value="Transposase_11"/>
</dbReference>
<dbReference type="NCBIfam" id="NF033564">
    <property type="entry name" value="transpos_ISAs1"/>
    <property type="match status" value="1"/>
</dbReference>
<feature type="domain" description="Transposase IS4-like" evidence="1">
    <location>
        <begin position="105"/>
        <end position="341"/>
    </location>
</feature>
<dbReference type="InterPro" id="IPR047647">
    <property type="entry name" value="ISAs1_transpos"/>
</dbReference>
<organism evidence="3 4">
    <name type="scientific">Azotobacter beijerinckii</name>
    <dbReference type="NCBI Taxonomy" id="170623"/>
    <lineage>
        <taxon>Bacteria</taxon>
        <taxon>Pseudomonadati</taxon>
        <taxon>Pseudomonadota</taxon>
        <taxon>Gammaproteobacteria</taxon>
        <taxon>Pseudomonadales</taxon>
        <taxon>Pseudomonadaceae</taxon>
        <taxon>Azotobacter</taxon>
    </lineage>
</organism>
<dbReference type="PANTHER" id="PTHR30298">
    <property type="entry name" value="H REPEAT-ASSOCIATED PREDICTED TRANSPOSASE"/>
    <property type="match status" value="1"/>
</dbReference>
<evidence type="ECO:0000259" key="2">
    <source>
        <dbReference type="Pfam" id="PF13808"/>
    </source>
</evidence>
<dbReference type="AlphaFoldDB" id="A0A1H6RJD3"/>